<dbReference type="SUPFAM" id="SSF56091">
    <property type="entry name" value="DNA ligase/mRNA capping enzyme, catalytic domain"/>
    <property type="match status" value="1"/>
</dbReference>
<evidence type="ECO:0000313" key="3">
    <source>
        <dbReference type="Proteomes" id="UP000291778"/>
    </source>
</evidence>
<evidence type="ECO:0000313" key="2">
    <source>
        <dbReference type="EMBL" id="RYL84833.1"/>
    </source>
</evidence>
<evidence type="ECO:0000259" key="1">
    <source>
        <dbReference type="Pfam" id="PF09414"/>
    </source>
</evidence>
<dbReference type="PANTHER" id="PTHR43883:SF1">
    <property type="entry name" value="GLUCONOKINASE"/>
    <property type="match status" value="1"/>
</dbReference>
<dbReference type="Pfam" id="PF09414">
    <property type="entry name" value="RNA_ligase"/>
    <property type="match status" value="1"/>
</dbReference>
<sequence>MNTQRKYGRTWHYPFSPGTTSDDRINTDYWQDLQTITQLVHTEKLDGENNCLNRYGVFARSHATPTQSAWTYKIRQRWQLLKNDLGDLELFGENLYAVHSIEYRALEQDFYLFAVRCQDMWLSWEEVQFYAALFDFPCVPEISGPQPGNDEKSWQRDFLALTNARGTFDPWDTQTCQPCTLEDIVSRNHDAFSVADFSHNVFKYVRKNHVKTTVHWKRHWQRARMAHEFVYGEQS</sequence>
<dbReference type="Gene3D" id="3.30.470.30">
    <property type="entry name" value="DNA ligase/mRNA capping enzyme"/>
    <property type="match status" value="1"/>
</dbReference>
<dbReference type="GO" id="GO:0016874">
    <property type="term" value="F:ligase activity"/>
    <property type="evidence" value="ECO:0007669"/>
    <property type="project" value="UniProtKB-KW"/>
</dbReference>
<dbReference type="InterPro" id="IPR021122">
    <property type="entry name" value="RNA_ligase_dom_REL/Rnl2"/>
</dbReference>
<keyword evidence="2" id="KW-0436">Ligase</keyword>
<dbReference type="RefSeq" id="WP_001518839.1">
    <property type="nucleotide sequence ID" value="NZ_BFIG01000008.1"/>
</dbReference>
<proteinExistence type="predicted"/>
<protein>
    <submittedName>
        <fullName evidence="2">2'-5' RNA ligase</fullName>
    </submittedName>
</protein>
<organism evidence="2 3">
    <name type="scientific">Escherichia coli</name>
    <dbReference type="NCBI Taxonomy" id="562"/>
    <lineage>
        <taxon>Bacteria</taxon>
        <taxon>Pseudomonadati</taxon>
        <taxon>Pseudomonadota</taxon>
        <taxon>Gammaproteobacteria</taxon>
        <taxon>Enterobacterales</taxon>
        <taxon>Enterobacteriaceae</taxon>
        <taxon>Escherichia</taxon>
    </lineage>
</organism>
<feature type="domain" description="RNA ligase" evidence="1">
    <location>
        <begin position="38"/>
        <end position="205"/>
    </location>
</feature>
<dbReference type="AlphaFoldDB" id="A0A366YUM8"/>
<dbReference type="Proteomes" id="UP000291778">
    <property type="component" value="Unassembled WGS sequence"/>
</dbReference>
<name>A0A366YUM8_ECOLX</name>
<accession>A0A366YUM8</accession>
<dbReference type="PANTHER" id="PTHR43883">
    <property type="entry name" value="SLR0207 PROTEIN"/>
    <property type="match status" value="1"/>
</dbReference>
<dbReference type="EMBL" id="SERV01000003">
    <property type="protein sequence ID" value="RYL84833.1"/>
    <property type="molecule type" value="Genomic_DNA"/>
</dbReference>
<dbReference type="InterPro" id="IPR052732">
    <property type="entry name" value="Cell-binding_unc_protein"/>
</dbReference>
<gene>
    <name evidence="2" type="ORF">EWK56_05835</name>
</gene>
<comment type="caution">
    <text evidence="2">The sequence shown here is derived from an EMBL/GenBank/DDBJ whole genome shotgun (WGS) entry which is preliminary data.</text>
</comment>
<reference evidence="2 3" key="1">
    <citation type="submission" date="2019-02" db="EMBL/GenBank/DDBJ databases">
        <authorList>
            <person name="Slukin P."/>
            <person name="Fursova N."/>
            <person name="Ermolenko Z."/>
            <person name="Mayskaya N."/>
            <person name="Kislichkina A."/>
            <person name="Mukhina T."/>
            <person name="Sizova A."/>
            <person name="Bogun A."/>
        </authorList>
    </citation>
    <scope>NUCLEOTIDE SEQUENCE [LARGE SCALE GENOMIC DNA]</scope>
    <source>
        <strain evidence="3">SCPM-O-B-8431(U15)</strain>
    </source>
</reference>